<evidence type="ECO:0000259" key="2">
    <source>
        <dbReference type="Pfam" id="PF20722"/>
    </source>
</evidence>
<dbReference type="Pfam" id="PF20722">
    <property type="entry name" value="DUF6830"/>
    <property type="match status" value="2"/>
</dbReference>
<dbReference type="InterPro" id="IPR041078">
    <property type="entry name" value="Plavaka"/>
</dbReference>
<dbReference type="Proteomes" id="UP001195769">
    <property type="component" value="Unassembled WGS sequence"/>
</dbReference>
<dbReference type="AlphaFoldDB" id="A0AAD4HEU5"/>
<feature type="region of interest" description="Disordered" evidence="1">
    <location>
        <begin position="44"/>
        <end position="63"/>
    </location>
</feature>
<gene>
    <name evidence="3" type="ORF">F5891DRAFT_1197076</name>
</gene>
<feature type="domain" description="DUF6830" evidence="2">
    <location>
        <begin position="781"/>
        <end position="856"/>
    </location>
</feature>
<evidence type="ECO:0000313" key="4">
    <source>
        <dbReference type="Proteomes" id="UP001195769"/>
    </source>
</evidence>
<comment type="caution">
    <text evidence="3">The sequence shown here is derived from an EMBL/GenBank/DDBJ whole genome shotgun (WGS) entry which is preliminary data.</text>
</comment>
<dbReference type="RefSeq" id="XP_041218465.1">
    <property type="nucleotide sequence ID" value="XM_041368426.1"/>
</dbReference>
<sequence>MTFQCPSCGKGGFKDDVAVARHMSQPRSGCSTWLQDLICSRSESDMDDEPVSTNTMDDGPHTIPDIETGGFGDWDEMFGGSSSERQAYEERTPTRNSEVIDSYPDCARSYGRGYTFLDVFNSDENSRHRAMNPYYPFSGQKDWEVGSWLLRSGLSMGKIDSFLSLDMIKTLPLSFHSAKELRGRAEMLPSGPRWMSQVVPTAHPTKSPVVLYWRDPLDCISGLLNHPAFHDHLDFTPRRVYSTAQRLCRVYSEWMTSDDAWNMQSALPRGATLLGTILSSDKTNISTMTGDRVAHPLLISLANIGMSTRLKSSSNAFVLTALLPVPKFIYKKKRMRGVLEDRLIHECLDIVLRPLKLAAREGVMLSDPVGHSRYCFTPLASYIVDTPEAMMLAAVGGKTSPVTTAMYKQFGDPFRHEPRTRATTLSQLDIARSKADPNDIEIFFREAQKFRLNGVNAPFWMDWVLSDPSHFLTPEFLHLIHREFYDHDAKWLICAVGDTEIDFRFSVLQAVTGFRHFHGGISKLKQVTGRTQRDIQRSIVAVSADAIPSAVMTAVRALMDFRYLVQSPVIDDILLARISTALDHFHANKDAIIEGGFRRGQRGGIIENWYIPKLELMQSIVPSIRNTGVPLQWTADTTEHAHITEIKSPARSSNNNNYDPQICRHLDRADKCRRFDLAMSLLDNVPDSGQQDPDDDEKDENVDFDVDDDRDIPADLLTTMKHPGHSRPITNYFGIAKVLQHREVGTVPVPVRSFVVERTAFHLTYDPSIRNISVDDAAIKRAGPTASLPFDKLQVWFKLRVQDTDFHDASIIRPAQTLNCAPPSDPWTCGRYDTVIINNEARYLWPEDGLRGHTIGQIRLIMRAVGKSGTNWSWKDHFLVYVHRFDIVPQSSGADDREPSTQLHLLKRAKRSNGTWVGDVIPVTQLRAPVNLVPRFGASADNRLTPYNSMEHASQFWLNRYWDKNVYFPLSM</sequence>
<name>A0AAD4HEU5_9AGAM</name>
<protein>
    <recommendedName>
        <fullName evidence="2">DUF6830 domain-containing protein</fullName>
    </recommendedName>
</protein>
<keyword evidence="4" id="KW-1185">Reference proteome</keyword>
<evidence type="ECO:0000313" key="3">
    <source>
        <dbReference type="EMBL" id="KAG1892889.1"/>
    </source>
</evidence>
<dbReference type="InterPro" id="IPR049233">
    <property type="entry name" value="DUF6830"/>
</dbReference>
<accession>A0AAD4HEU5</accession>
<organism evidence="3 4">
    <name type="scientific">Suillus fuscotomentosus</name>
    <dbReference type="NCBI Taxonomy" id="1912939"/>
    <lineage>
        <taxon>Eukaryota</taxon>
        <taxon>Fungi</taxon>
        <taxon>Dikarya</taxon>
        <taxon>Basidiomycota</taxon>
        <taxon>Agaricomycotina</taxon>
        <taxon>Agaricomycetes</taxon>
        <taxon>Agaricomycetidae</taxon>
        <taxon>Boletales</taxon>
        <taxon>Suillineae</taxon>
        <taxon>Suillaceae</taxon>
        <taxon>Suillus</taxon>
    </lineage>
</organism>
<reference evidence="3" key="1">
    <citation type="journal article" date="2020" name="New Phytol.">
        <title>Comparative genomics reveals dynamic genome evolution in host specialist ectomycorrhizal fungi.</title>
        <authorList>
            <person name="Lofgren L.A."/>
            <person name="Nguyen N.H."/>
            <person name="Vilgalys R."/>
            <person name="Ruytinx J."/>
            <person name="Liao H.L."/>
            <person name="Branco S."/>
            <person name="Kuo A."/>
            <person name="LaButti K."/>
            <person name="Lipzen A."/>
            <person name="Andreopoulos W."/>
            <person name="Pangilinan J."/>
            <person name="Riley R."/>
            <person name="Hundley H."/>
            <person name="Na H."/>
            <person name="Barry K."/>
            <person name="Grigoriev I.V."/>
            <person name="Stajich J.E."/>
            <person name="Kennedy P.G."/>
        </authorList>
    </citation>
    <scope>NUCLEOTIDE SEQUENCE</scope>
    <source>
        <strain evidence="3">FC203</strain>
    </source>
</reference>
<feature type="domain" description="DUF6830" evidence="2">
    <location>
        <begin position="731"/>
        <end position="779"/>
    </location>
</feature>
<feature type="region of interest" description="Disordered" evidence="1">
    <location>
        <begin position="683"/>
        <end position="708"/>
    </location>
</feature>
<dbReference type="GeneID" id="64662724"/>
<evidence type="ECO:0000256" key="1">
    <source>
        <dbReference type="SAM" id="MobiDB-lite"/>
    </source>
</evidence>
<dbReference type="EMBL" id="JABBWK010000114">
    <property type="protein sequence ID" value="KAG1892889.1"/>
    <property type="molecule type" value="Genomic_DNA"/>
</dbReference>
<feature type="compositionally biased region" description="Acidic residues" evidence="1">
    <location>
        <begin position="692"/>
        <end position="708"/>
    </location>
</feature>
<dbReference type="Pfam" id="PF18759">
    <property type="entry name" value="Plavaka"/>
    <property type="match status" value="1"/>
</dbReference>
<proteinExistence type="predicted"/>